<name>A0A1M7Q2C1_9BACI</name>
<organism evidence="1 2">
    <name type="scientific">Gracilibacillus kekensis</name>
    <dbReference type="NCBI Taxonomy" id="1027249"/>
    <lineage>
        <taxon>Bacteria</taxon>
        <taxon>Bacillati</taxon>
        <taxon>Bacillota</taxon>
        <taxon>Bacilli</taxon>
        <taxon>Bacillales</taxon>
        <taxon>Bacillaceae</taxon>
        <taxon>Gracilibacillus</taxon>
    </lineage>
</organism>
<dbReference type="RefSeq" id="WP_170862707.1">
    <property type="nucleotide sequence ID" value="NZ_FRCZ01000005.1"/>
</dbReference>
<gene>
    <name evidence="1" type="ORF">SAMN05216179_2758</name>
</gene>
<dbReference type="Proteomes" id="UP000184184">
    <property type="component" value="Unassembled WGS sequence"/>
</dbReference>
<evidence type="ECO:0000313" key="1">
    <source>
        <dbReference type="EMBL" id="SHN24314.1"/>
    </source>
</evidence>
<evidence type="ECO:0000313" key="2">
    <source>
        <dbReference type="Proteomes" id="UP000184184"/>
    </source>
</evidence>
<accession>A0A1M7Q2C1</accession>
<dbReference type="EMBL" id="FRCZ01000005">
    <property type="protein sequence ID" value="SHN24314.1"/>
    <property type="molecule type" value="Genomic_DNA"/>
</dbReference>
<keyword evidence="2" id="KW-1185">Reference proteome</keyword>
<reference evidence="1 2" key="1">
    <citation type="submission" date="2016-11" db="EMBL/GenBank/DDBJ databases">
        <authorList>
            <person name="Jaros S."/>
            <person name="Januszkiewicz K."/>
            <person name="Wedrychowicz H."/>
        </authorList>
    </citation>
    <scope>NUCLEOTIDE SEQUENCE [LARGE SCALE GENOMIC DNA]</scope>
    <source>
        <strain evidence="1 2">CGMCC 1.10681</strain>
    </source>
</reference>
<protein>
    <submittedName>
        <fullName evidence="1">Uncharacterized protein</fullName>
    </submittedName>
</protein>
<sequence length="55" mass="6740">MTNNNKNFKVIEFKSQQEINEKNKRKIEQERQALRREVESIWNKGKNQSNKRSYV</sequence>
<proteinExistence type="predicted"/>
<dbReference type="AlphaFoldDB" id="A0A1M7Q2C1"/>